<feature type="domain" description="ATP-cone" evidence="4">
    <location>
        <begin position="4"/>
        <end position="93"/>
    </location>
</feature>
<organism evidence="5 6">
    <name type="scientific">Achromobacter denitrificans</name>
    <name type="common">Alcaligenes denitrificans</name>
    <dbReference type="NCBI Taxonomy" id="32002"/>
    <lineage>
        <taxon>Bacteria</taxon>
        <taxon>Pseudomonadati</taxon>
        <taxon>Pseudomonadota</taxon>
        <taxon>Betaproteobacteria</taxon>
        <taxon>Burkholderiales</taxon>
        <taxon>Alcaligenaceae</taxon>
        <taxon>Achromobacter</taxon>
    </lineage>
</organism>
<evidence type="ECO:0000256" key="1">
    <source>
        <dbReference type="ARBA" id="ARBA00022741"/>
    </source>
</evidence>
<dbReference type="NCBIfam" id="NF006126">
    <property type="entry name" value="PRK08270.1"/>
    <property type="match status" value="1"/>
</dbReference>
<protein>
    <submittedName>
        <fullName evidence="5">Ribonucleoside triphosphate reductase</fullName>
        <ecNumber evidence="5">1.17.4.2</ecNumber>
    </submittedName>
</protein>
<dbReference type="Pfam" id="PF03477">
    <property type="entry name" value="ATP-cone"/>
    <property type="match status" value="1"/>
</dbReference>
<accession>A0ABZ3G7F1</accession>
<dbReference type="SUPFAM" id="SSF51998">
    <property type="entry name" value="PFL-like glycyl radical enzymes"/>
    <property type="match status" value="1"/>
</dbReference>
<evidence type="ECO:0000256" key="3">
    <source>
        <dbReference type="PROSITE-ProRule" id="PRU00492"/>
    </source>
</evidence>
<dbReference type="Proteomes" id="UP001446337">
    <property type="component" value="Chromosome"/>
</dbReference>
<proteinExistence type="predicted"/>
<dbReference type="InterPro" id="IPR012833">
    <property type="entry name" value="NrdD"/>
</dbReference>
<dbReference type="Pfam" id="PF13597">
    <property type="entry name" value="NRDD"/>
    <property type="match status" value="1"/>
</dbReference>
<dbReference type="PANTHER" id="PTHR21075">
    <property type="entry name" value="ANAEROBIC RIBONUCLEOSIDE-TRIPHOSPHATE REDUCTASE"/>
    <property type="match status" value="1"/>
</dbReference>
<dbReference type="GO" id="GO:0008998">
    <property type="term" value="F:ribonucleoside-triphosphate reductase (thioredoxin) activity"/>
    <property type="evidence" value="ECO:0007669"/>
    <property type="project" value="UniProtKB-EC"/>
</dbReference>
<dbReference type="PROSITE" id="PS51161">
    <property type="entry name" value="ATP_CONE"/>
    <property type="match status" value="1"/>
</dbReference>
<evidence type="ECO:0000313" key="6">
    <source>
        <dbReference type="Proteomes" id="UP001446337"/>
    </source>
</evidence>
<name>A0ABZ3G7F1_ACHDE</name>
<dbReference type="Gene3D" id="3.20.70.20">
    <property type="match status" value="1"/>
</dbReference>
<keyword evidence="5" id="KW-0560">Oxidoreductase</keyword>
<dbReference type="InterPro" id="IPR005144">
    <property type="entry name" value="ATP-cone_dom"/>
</dbReference>
<dbReference type="PANTHER" id="PTHR21075:SF0">
    <property type="entry name" value="ANAEROBIC RIBONUCLEOSIDE-TRIPHOSPHATE REDUCTASE"/>
    <property type="match status" value="1"/>
</dbReference>
<dbReference type="NCBIfam" id="TIGR02487">
    <property type="entry name" value="NrdD"/>
    <property type="match status" value="1"/>
</dbReference>
<evidence type="ECO:0000259" key="4">
    <source>
        <dbReference type="PROSITE" id="PS51161"/>
    </source>
</evidence>
<sequence length="662" mass="74389">MHIQHILKRDGRVAAFDRDKIAQAMAAAGQSTGELDLPGAQALTDAVIAALADQPCPGVETIQNRVEEILVQAGHWRTARAYIVYREQHARLRSLRHTLVDVESAMEEYLEQRDWRVNANANQGYSLGGLILNVAGKVTANYWLSNVFAPEAGQAHREGDIHIHDLDMLSGYCAGWSLRQLLTEGFNGIPGKVEATPPRHMSAAIGQIVNFLGTLQNEWAGAQAFSSFDTYMAPFIRRDAMTYAEVKQAMQELIYNLNVPSRWGTQTPFTNLTFDWTCPADLREQIPYVGGEEMPFSYGDLQAEMDMINRAYIEVMMAGDAKGRVFTFPIPTYNITPDFDWDHPNTERLFEMTARYGLPYFQNFLNSDLEPHMVRSMCCRLQLDLRELLKRGNGLFGSAEQTGSVGVVTVNCARLGHTCRGDEAKLMARLDHLLELGRDVLETKRKVVQRYIDQGLYPYTRRYLGTLRNHFSTLGVNGINEMIRNFTDDAEDITTAAGHAMAVRLLDRVRERMTEFQEQTGHLYNLEATPAEGTTYRFAREDRKRYPSILQAGSESQPYYTNSSQLPVGHTDDPFHALELQEALQGKYTGGTVLHLYMNEAISSAGACKELVRRALSNFRLPYITITPTFSICPNHGYLAGHHEFCPKCDAELLAKQSACCA</sequence>
<keyword evidence="1 3" id="KW-0547">Nucleotide-binding</keyword>
<dbReference type="RefSeq" id="WP_343499318.1">
    <property type="nucleotide sequence ID" value="NZ_CP154792.1"/>
</dbReference>
<keyword evidence="2 3" id="KW-0067">ATP-binding</keyword>
<evidence type="ECO:0000256" key="2">
    <source>
        <dbReference type="ARBA" id="ARBA00022840"/>
    </source>
</evidence>
<keyword evidence="6" id="KW-1185">Reference proteome</keyword>
<dbReference type="EC" id="1.17.4.2" evidence="5"/>
<dbReference type="EMBL" id="CP154792">
    <property type="protein sequence ID" value="XAN17952.1"/>
    <property type="molecule type" value="Genomic_DNA"/>
</dbReference>
<gene>
    <name evidence="5" type="ORF">AAIK43_07920</name>
</gene>
<reference evidence="5 6" key="1">
    <citation type="submission" date="2024-05" db="EMBL/GenBank/DDBJ databases">
        <title>Achromobacter denitrificans. BP1, complete genome.</title>
        <authorList>
            <person name="Zhang B."/>
        </authorList>
    </citation>
    <scope>NUCLEOTIDE SEQUENCE [LARGE SCALE GENOMIC DNA]</scope>
    <source>
        <strain evidence="5 6">BP1</strain>
    </source>
</reference>
<evidence type="ECO:0000313" key="5">
    <source>
        <dbReference type="EMBL" id="XAN17952.1"/>
    </source>
</evidence>
<dbReference type="CDD" id="cd01675">
    <property type="entry name" value="RNR_III"/>
    <property type="match status" value="1"/>
</dbReference>